<reference evidence="3" key="1">
    <citation type="journal article" date="2019" name="PLoS Negl. Trop. Dis.">
        <title>Revisiting the worldwide diversity of Leptospira species in the environment.</title>
        <authorList>
            <person name="Vincent A.T."/>
            <person name="Schiettekatte O."/>
            <person name="Bourhy P."/>
            <person name="Veyrier F.J."/>
            <person name="Picardeau M."/>
        </authorList>
    </citation>
    <scope>NUCLEOTIDE SEQUENCE [LARGE SCALE GENOMIC DNA]</scope>
    <source>
        <strain evidence="3">201300427</strain>
    </source>
</reference>
<dbReference type="Gene3D" id="1.10.530.10">
    <property type="match status" value="1"/>
</dbReference>
<dbReference type="PANTHER" id="PTHR37423">
    <property type="entry name" value="SOLUBLE LYTIC MUREIN TRANSGLYCOSYLASE-RELATED"/>
    <property type="match status" value="1"/>
</dbReference>
<evidence type="ECO:0000256" key="1">
    <source>
        <dbReference type="ARBA" id="ARBA00007734"/>
    </source>
</evidence>
<dbReference type="EMBL" id="RQHW01000008">
    <property type="protein sequence ID" value="TGN20741.1"/>
    <property type="molecule type" value="Genomic_DNA"/>
</dbReference>
<feature type="domain" description="Transglycosylase SLT" evidence="2">
    <location>
        <begin position="84"/>
        <end position="187"/>
    </location>
</feature>
<dbReference type="AlphaFoldDB" id="A0A4R9M438"/>
<gene>
    <name evidence="3" type="ORF">EHS15_02470</name>
</gene>
<protein>
    <submittedName>
        <fullName evidence="3">Lytic transglycosylase domain-containing protein</fullName>
    </submittedName>
</protein>
<dbReference type="InterPro" id="IPR023346">
    <property type="entry name" value="Lysozyme-like_dom_sf"/>
</dbReference>
<dbReference type="PANTHER" id="PTHR37423:SF2">
    <property type="entry name" value="MEMBRANE-BOUND LYTIC MUREIN TRANSGLYCOSYLASE C"/>
    <property type="match status" value="1"/>
</dbReference>
<keyword evidence="4" id="KW-1185">Reference proteome</keyword>
<evidence type="ECO:0000259" key="2">
    <source>
        <dbReference type="Pfam" id="PF01464"/>
    </source>
</evidence>
<dbReference type="InterPro" id="IPR008258">
    <property type="entry name" value="Transglycosylase_SLT_dom_1"/>
</dbReference>
<sequence>MKFEKIKKTVKIFSYGLILCLFLFESYGKTSSESDFRTQEREIARIGEYIGKVRPSLSRSERKNLAQSLFTTSHLLVFPKNSRFAGEKKIDKVAFLIGVVQTESQFKRTAKSHKGALGYMQIMPATAKWLSKTKRIPYSQKKDLFDTHTNLQMGVLYLNDLMKETGSPTDALLAYNAGLGGWKRWGGLSSYPKSIGDHYHSWKEFETAETLSSSIALLEEE</sequence>
<comment type="caution">
    <text evidence="3">The sequence shown here is derived from an EMBL/GenBank/DDBJ whole genome shotgun (WGS) entry which is preliminary data.</text>
</comment>
<proteinExistence type="inferred from homology"/>
<comment type="similarity">
    <text evidence="1">Belongs to the transglycosylase Slt family.</text>
</comment>
<dbReference type="Proteomes" id="UP000298058">
    <property type="component" value="Unassembled WGS sequence"/>
</dbReference>
<organism evidence="3 4">
    <name type="scientific">Leptospira idonii</name>
    <dbReference type="NCBI Taxonomy" id="1193500"/>
    <lineage>
        <taxon>Bacteria</taxon>
        <taxon>Pseudomonadati</taxon>
        <taxon>Spirochaetota</taxon>
        <taxon>Spirochaetia</taxon>
        <taxon>Leptospirales</taxon>
        <taxon>Leptospiraceae</taxon>
        <taxon>Leptospira</taxon>
    </lineage>
</organism>
<dbReference type="Pfam" id="PF01464">
    <property type="entry name" value="SLT"/>
    <property type="match status" value="1"/>
</dbReference>
<dbReference type="SUPFAM" id="SSF53955">
    <property type="entry name" value="Lysozyme-like"/>
    <property type="match status" value="1"/>
</dbReference>
<name>A0A4R9M438_9LEPT</name>
<evidence type="ECO:0000313" key="3">
    <source>
        <dbReference type="EMBL" id="TGN20741.1"/>
    </source>
</evidence>
<dbReference type="OrthoDB" id="9815002at2"/>
<accession>A0A4R9M438</accession>
<dbReference type="RefSeq" id="WP_135758956.1">
    <property type="nucleotide sequence ID" value="NZ_RQHW01000008.1"/>
</dbReference>
<evidence type="ECO:0000313" key="4">
    <source>
        <dbReference type="Proteomes" id="UP000298058"/>
    </source>
</evidence>